<protein>
    <submittedName>
        <fullName evidence="1">Uncharacterized protein</fullName>
    </submittedName>
</protein>
<dbReference type="EMBL" id="JAHHUM010000003">
    <property type="protein sequence ID" value="KAK5624138.1"/>
    <property type="molecule type" value="Genomic_DNA"/>
</dbReference>
<name>A0AAV9SSR5_9TELE</name>
<accession>A0AAV9SSR5</accession>
<comment type="caution">
    <text evidence="1">The sequence shown here is derived from an EMBL/GenBank/DDBJ whole genome shotgun (WGS) entry which is preliminary data.</text>
</comment>
<dbReference type="Proteomes" id="UP001311232">
    <property type="component" value="Unassembled WGS sequence"/>
</dbReference>
<evidence type="ECO:0000313" key="1">
    <source>
        <dbReference type="EMBL" id="KAK5624138.1"/>
    </source>
</evidence>
<evidence type="ECO:0000313" key="2">
    <source>
        <dbReference type="Proteomes" id="UP001311232"/>
    </source>
</evidence>
<gene>
    <name evidence="1" type="ORF">CRENBAI_010935</name>
</gene>
<proteinExistence type="predicted"/>
<keyword evidence="2" id="KW-1185">Reference proteome</keyword>
<reference evidence="1 2" key="1">
    <citation type="submission" date="2021-06" db="EMBL/GenBank/DDBJ databases">
        <authorList>
            <person name="Palmer J.M."/>
        </authorList>
    </citation>
    <scope>NUCLEOTIDE SEQUENCE [LARGE SCALE GENOMIC DNA]</scope>
    <source>
        <strain evidence="1 2">MEX-2019</strain>
        <tissue evidence="1">Muscle</tissue>
    </source>
</reference>
<organism evidence="1 2">
    <name type="scientific">Crenichthys baileyi</name>
    <name type="common">White River springfish</name>
    <dbReference type="NCBI Taxonomy" id="28760"/>
    <lineage>
        <taxon>Eukaryota</taxon>
        <taxon>Metazoa</taxon>
        <taxon>Chordata</taxon>
        <taxon>Craniata</taxon>
        <taxon>Vertebrata</taxon>
        <taxon>Euteleostomi</taxon>
        <taxon>Actinopterygii</taxon>
        <taxon>Neopterygii</taxon>
        <taxon>Teleostei</taxon>
        <taxon>Neoteleostei</taxon>
        <taxon>Acanthomorphata</taxon>
        <taxon>Ovalentaria</taxon>
        <taxon>Atherinomorphae</taxon>
        <taxon>Cyprinodontiformes</taxon>
        <taxon>Goodeidae</taxon>
        <taxon>Crenichthys</taxon>
    </lineage>
</organism>
<sequence length="132" mass="15122">MVHSNQRRFPAVTRVWKAEQRCRRRRLWVHHIPQRLNHFGEYHNVLQEQCLDDGCFQQYFRLDPPILDPSSITTRGISQLSSWQLWTQDTSSVSSMSGGYGRTSDCGILANSAFSQALRAGTLSLPPDLHLP</sequence>
<dbReference type="AlphaFoldDB" id="A0AAV9SSR5"/>